<name>A0A562VGT6_9BACT</name>
<dbReference type="Proteomes" id="UP000319449">
    <property type="component" value="Unassembled WGS sequence"/>
</dbReference>
<evidence type="ECO:0000313" key="2">
    <source>
        <dbReference type="Proteomes" id="UP000319449"/>
    </source>
</evidence>
<dbReference type="RefSeq" id="WP_145024486.1">
    <property type="nucleotide sequence ID" value="NZ_VLLN01000023.1"/>
</dbReference>
<reference evidence="1 2" key="1">
    <citation type="submission" date="2019-07" db="EMBL/GenBank/DDBJ databases">
        <title>Genomic Encyclopedia of Archaeal and Bacterial Type Strains, Phase II (KMG-II): from individual species to whole genera.</title>
        <authorList>
            <person name="Goeker M."/>
        </authorList>
    </citation>
    <scope>NUCLEOTIDE SEQUENCE [LARGE SCALE GENOMIC DNA]</scope>
    <source>
        <strain evidence="1 2">ATCC BAA-1139</strain>
    </source>
</reference>
<dbReference type="OrthoDB" id="5397869at2"/>
<evidence type="ECO:0000313" key="1">
    <source>
        <dbReference type="EMBL" id="TWJ17041.1"/>
    </source>
</evidence>
<protein>
    <submittedName>
        <fullName evidence="1">Uncharacterized protein</fullName>
    </submittedName>
</protein>
<comment type="caution">
    <text evidence="1">The sequence shown here is derived from an EMBL/GenBank/DDBJ whole genome shotgun (WGS) entry which is preliminary data.</text>
</comment>
<keyword evidence="2" id="KW-1185">Reference proteome</keyword>
<dbReference type="AlphaFoldDB" id="A0A562VGT6"/>
<dbReference type="EMBL" id="VLLN01000023">
    <property type="protein sequence ID" value="TWJ17041.1"/>
    <property type="molecule type" value="Genomic_DNA"/>
</dbReference>
<accession>A0A562VGT6</accession>
<proteinExistence type="predicted"/>
<sequence length="74" mass="7945">MKCEYKDDFKVEYAGSGPLHIAKGDGVDFTVKGAQIPANARACLDSAVSRNSCHELRAAAKAVTNTINKAFDKE</sequence>
<gene>
    <name evidence="1" type="ORF">JN12_03153</name>
</gene>
<organism evidence="1 2">
    <name type="scientific">Geobacter argillaceus</name>
    <dbReference type="NCBI Taxonomy" id="345631"/>
    <lineage>
        <taxon>Bacteria</taxon>
        <taxon>Pseudomonadati</taxon>
        <taxon>Thermodesulfobacteriota</taxon>
        <taxon>Desulfuromonadia</taxon>
        <taxon>Geobacterales</taxon>
        <taxon>Geobacteraceae</taxon>
        <taxon>Geobacter</taxon>
    </lineage>
</organism>